<evidence type="ECO:0000313" key="2">
    <source>
        <dbReference type="Proteomes" id="UP000440224"/>
    </source>
</evidence>
<dbReference type="Proteomes" id="UP000440224">
    <property type="component" value="Unassembled WGS sequence"/>
</dbReference>
<reference evidence="1 2" key="1">
    <citation type="submission" date="2019-10" db="EMBL/GenBank/DDBJ databases">
        <title>A soil myxobacterium in the family Polyangiaceae.</title>
        <authorList>
            <person name="Li Y."/>
            <person name="Wang J."/>
        </authorList>
    </citation>
    <scope>NUCLEOTIDE SEQUENCE [LARGE SCALE GENOMIC DNA]</scope>
    <source>
        <strain evidence="1 2">DSM 14734</strain>
    </source>
</reference>
<dbReference type="AlphaFoldDB" id="A0A6N7PZ63"/>
<gene>
    <name evidence="1" type="ORF">GF068_28205</name>
</gene>
<keyword evidence="2" id="KW-1185">Reference proteome</keyword>
<organism evidence="1 2">
    <name type="scientific">Polyangium spumosum</name>
    <dbReference type="NCBI Taxonomy" id="889282"/>
    <lineage>
        <taxon>Bacteria</taxon>
        <taxon>Pseudomonadati</taxon>
        <taxon>Myxococcota</taxon>
        <taxon>Polyangia</taxon>
        <taxon>Polyangiales</taxon>
        <taxon>Polyangiaceae</taxon>
        <taxon>Polyangium</taxon>
    </lineage>
</organism>
<evidence type="ECO:0000313" key="1">
    <source>
        <dbReference type="EMBL" id="MRG95770.1"/>
    </source>
</evidence>
<protein>
    <submittedName>
        <fullName evidence="1">Uncharacterized protein</fullName>
    </submittedName>
</protein>
<sequence length="102" mass="10871">MRIGIKGKALNGCDFNERTALAVVDTYRTSLETFGHGLRASSRLAVNAVAAASGGAMLPITSVAPLEPEEKAEVRRLVEVFAAKYFPEYAIEIEDTQPSSAG</sequence>
<proteinExistence type="predicted"/>
<dbReference type="EMBL" id="WJIE01000009">
    <property type="protein sequence ID" value="MRG95770.1"/>
    <property type="molecule type" value="Genomic_DNA"/>
</dbReference>
<name>A0A6N7PZ63_9BACT</name>
<dbReference type="RefSeq" id="WP_153822589.1">
    <property type="nucleotide sequence ID" value="NZ_WJIE01000009.1"/>
</dbReference>
<comment type="caution">
    <text evidence="1">The sequence shown here is derived from an EMBL/GenBank/DDBJ whole genome shotgun (WGS) entry which is preliminary data.</text>
</comment>
<accession>A0A6N7PZ63</accession>